<dbReference type="AlphaFoldDB" id="A0CAL7"/>
<dbReference type="InParanoid" id="A0CAL7"/>
<accession>A0CAL7</accession>
<organism evidence="1 2">
    <name type="scientific">Paramecium tetraurelia</name>
    <dbReference type="NCBI Taxonomy" id="5888"/>
    <lineage>
        <taxon>Eukaryota</taxon>
        <taxon>Sar</taxon>
        <taxon>Alveolata</taxon>
        <taxon>Ciliophora</taxon>
        <taxon>Intramacronucleata</taxon>
        <taxon>Oligohymenophorea</taxon>
        <taxon>Peniculida</taxon>
        <taxon>Parameciidae</taxon>
        <taxon>Paramecium</taxon>
    </lineage>
</organism>
<dbReference type="OrthoDB" id="10430173at2759"/>
<dbReference type="Proteomes" id="UP000000600">
    <property type="component" value="Unassembled WGS sequence"/>
</dbReference>
<name>A0CAL7_PARTE</name>
<dbReference type="GeneID" id="5021016"/>
<protein>
    <submittedName>
        <fullName evidence="1">Uncharacterized protein</fullName>
    </submittedName>
</protein>
<evidence type="ECO:0000313" key="2">
    <source>
        <dbReference type="Proteomes" id="UP000000600"/>
    </source>
</evidence>
<sequence>MKVFGWREYYREYFNIYGYQTSEKCPDLHIQKIGLHPHQCVCNLKGVILAYALICKDVTDVIIKTELNGTQHLCHPKFQPWGAGTTTRDNTTLHCGFADGDQLVMEMLSDGNYKYYCKCMYEVIVQN</sequence>
<dbReference type="EMBL" id="CT868054">
    <property type="protein sequence ID" value="CAK67834.1"/>
    <property type="molecule type" value="Genomic_DNA"/>
</dbReference>
<evidence type="ECO:0000313" key="1">
    <source>
        <dbReference type="EMBL" id="CAK67834.1"/>
    </source>
</evidence>
<dbReference type="KEGG" id="ptm:GSPATT00036615001"/>
<dbReference type="RefSeq" id="XP_001435231.1">
    <property type="nucleotide sequence ID" value="XM_001435194.1"/>
</dbReference>
<reference evidence="1 2" key="1">
    <citation type="journal article" date="2006" name="Nature">
        <title>Global trends of whole-genome duplications revealed by the ciliate Paramecium tetraurelia.</title>
        <authorList>
            <consortium name="Genoscope"/>
            <person name="Aury J.-M."/>
            <person name="Jaillon O."/>
            <person name="Duret L."/>
            <person name="Noel B."/>
            <person name="Jubin C."/>
            <person name="Porcel B.M."/>
            <person name="Segurens B."/>
            <person name="Daubin V."/>
            <person name="Anthouard V."/>
            <person name="Aiach N."/>
            <person name="Arnaiz O."/>
            <person name="Billaut A."/>
            <person name="Beisson J."/>
            <person name="Blanc I."/>
            <person name="Bouhouche K."/>
            <person name="Camara F."/>
            <person name="Duharcourt S."/>
            <person name="Guigo R."/>
            <person name="Gogendeau D."/>
            <person name="Katinka M."/>
            <person name="Keller A.-M."/>
            <person name="Kissmehl R."/>
            <person name="Klotz C."/>
            <person name="Koll F."/>
            <person name="Le Moue A."/>
            <person name="Lepere C."/>
            <person name="Malinsky S."/>
            <person name="Nowacki M."/>
            <person name="Nowak J.K."/>
            <person name="Plattner H."/>
            <person name="Poulain J."/>
            <person name="Ruiz F."/>
            <person name="Serrano V."/>
            <person name="Zagulski M."/>
            <person name="Dessen P."/>
            <person name="Betermier M."/>
            <person name="Weissenbach J."/>
            <person name="Scarpelli C."/>
            <person name="Schachter V."/>
            <person name="Sperling L."/>
            <person name="Meyer E."/>
            <person name="Cohen J."/>
            <person name="Wincker P."/>
        </authorList>
    </citation>
    <scope>NUCLEOTIDE SEQUENCE [LARGE SCALE GENOMIC DNA]</scope>
    <source>
        <strain evidence="1 2">Stock d4-2</strain>
    </source>
</reference>
<gene>
    <name evidence="1" type="ORF">GSPATT00036615001</name>
</gene>
<dbReference type="HOGENOM" id="CLU_1974820_0_0_1"/>
<proteinExistence type="predicted"/>
<keyword evidence="2" id="KW-1185">Reference proteome</keyword>